<protein>
    <submittedName>
        <fullName evidence="1">Uncharacterized protein</fullName>
    </submittedName>
</protein>
<dbReference type="EMBL" id="QYYH01000197">
    <property type="protein sequence ID" value="RJY05088.1"/>
    <property type="molecule type" value="Genomic_DNA"/>
</dbReference>
<dbReference type="RefSeq" id="WP_121855127.1">
    <property type="nucleotide sequence ID" value="NZ_CP037952.1"/>
</dbReference>
<proteinExistence type="predicted"/>
<reference evidence="1 2" key="1">
    <citation type="submission" date="2018-09" db="EMBL/GenBank/DDBJ databases">
        <title>Phylogeny of the Shewanellaceae, and recommendation for two new genera, Pseudoshewanella and Parashewanella.</title>
        <authorList>
            <person name="Wang G."/>
        </authorList>
    </citation>
    <scope>NUCLEOTIDE SEQUENCE [LARGE SCALE GENOMIC DNA]</scope>
    <source>
        <strain evidence="1 2">KCTC 22492</strain>
    </source>
</reference>
<gene>
    <name evidence="1" type="ORF">D5R81_18835</name>
</gene>
<accession>A0A3A6TJV9</accession>
<comment type="caution">
    <text evidence="1">The sequence shown here is derived from an EMBL/GenBank/DDBJ whole genome shotgun (WGS) entry which is preliminary data.</text>
</comment>
<sequence length="286" mass="32571">MLSRIGSAIPSLFNKQDKASFESDPNIDQSTNDCWKKISKLFQPSLKQESKAKFELLSDLRTYDRDKPDLFYALKTNATSIGKKEFSVKDENNYTTYELGPCSFKLKRLAIDLRKLQETLQKDINKPDTDVTIFDVDFYRAKHQWEDDKIFSQVDLKKRCGSEFQTVKEIVNQRLLATIMENVMLNNPSEHYISIGESDETYHYNRSPGAESYLMLNVVLHKDASSSKADDIVNAIKEQPGHIKSMHVKCSFVIKGTDIIGVHASYTVGSDTGPDYFSFCPNSSET</sequence>
<evidence type="ECO:0000313" key="1">
    <source>
        <dbReference type="EMBL" id="RJY05088.1"/>
    </source>
</evidence>
<name>A0A3A6TJV9_9GAMM</name>
<organism evidence="1 2">
    <name type="scientific">Parashewanella spongiae</name>
    <dbReference type="NCBI Taxonomy" id="342950"/>
    <lineage>
        <taxon>Bacteria</taxon>
        <taxon>Pseudomonadati</taxon>
        <taxon>Pseudomonadota</taxon>
        <taxon>Gammaproteobacteria</taxon>
        <taxon>Alteromonadales</taxon>
        <taxon>Shewanellaceae</taxon>
        <taxon>Parashewanella</taxon>
    </lineage>
</organism>
<dbReference type="Proteomes" id="UP000273022">
    <property type="component" value="Unassembled WGS sequence"/>
</dbReference>
<keyword evidence="2" id="KW-1185">Reference proteome</keyword>
<evidence type="ECO:0000313" key="2">
    <source>
        <dbReference type="Proteomes" id="UP000273022"/>
    </source>
</evidence>
<dbReference type="AlphaFoldDB" id="A0A3A6TJV9"/>